<evidence type="ECO:0000256" key="4">
    <source>
        <dbReference type="SAM" id="MobiDB-lite"/>
    </source>
</evidence>
<dbReference type="GO" id="GO:0008270">
    <property type="term" value="F:zinc ion binding"/>
    <property type="evidence" value="ECO:0007669"/>
    <property type="project" value="UniProtKB-KW"/>
</dbReference>
<keyword evidence="3" id="KW-0862">Zinc</keyword>
<comment type="cofactor">
    <cofactor evidence="1">
        <name>a divalent metal cation</name>
        <dbReference type="ChEBI" id="CHEBI:60240"/>
    </cofactor>
</comment>
<feature type="compositionally biased region" description="Low complexity" evidence="4">
    <location>
        <begin position="83"/>
        <end position="92"/>
    </location>
</feature>
<dbReference type="AlphaFoldDB" id="T1KLY2"/>
<evidence type="ECO:0000313" key="6">
    <source>
        <dbReference type="EnsemblMetazoa" id="tetur14g04090.1"/>
    </source>
</evidence>
<proteinExistence type="predicted"/>
<evidence type="ECO:0000259" key="5">
    <source>
        <dbReference type="PROSITE" id="PS50966"/>
    </source>
</evidence>
<dbReference type="PROSITE" id="PS50966">
    <property type="entry name" value="ZF_SWIM"/>
    <property type="match status" value="1"/>
</dbReference>
<feature type="domain" description="SWIM-type" evidence="5">
    <location>
        <begin position="592"/>
        <end position="630"/>
    </location>
</feature>
<dbReference type="InterPro" id="IPR007527">
    <property type="entry name" value="Znf_SWIM"/>
</dbReference>
<protein>
    <recommendedName>
        <fullName evidence="5">SWIM-type domain-containing protein</fullName>
    </recommendedName>
</protein>
<dbReference type="PANTHER" id="PTHR23080">
    <property type="entry name" value="THAP DOMAIN PROTEIN"/>
    <property type="match status" value="1"/>
</dbReference>
<dbReference type="STRING" id="32264.T1KLY2"/>
<dbReference type="Proteomes" id="UP000015104">
    <property type="component" value="Unassembled WGS sequence"/>
</dbReference>
<dbReference type="EMBL" id="CAEY01000213">
    <property type="status" value="NOT_ANNOTATED_CDS"/>
    <property type="molecule type" value="Genomic_DNA"/>
</dbReference>
<dbReference type="EnsemblMetazoa" id="tetur14g04090.1">
    <property type="protein sequence ID" value="tetur14g04090.1"/>
    <property type="gene ID" value="tetur14g04090"/>
</dbReference>
<organism evidence="6 7">
    <name type="scientific">Tetranychus urticae</name>
    <name type="common">Two-spotted spider mite</name>
    <dbReference type="NCBI Taxonomy" id="32264"/>
    <lineage>
        <taxon>Eukaryota</taxon>
        <taxon>Metazoa</taxon>
        <taxon>Ecdysozoa</taxon>
        <taxon>Arthropoda</taxon>
        <taxon>Chelicerata</taxon>
        <taxon>Arachnida</taxon>
        <taxon>Acari</taxon>
        <taxon>Acariformes</taxon>
        <taxon>Trombidiformes</taxon>
        <taxon>Prostigmata</taxon>
        <taxon>Eleutherengona</taxon>
        <taxon>Raphignathae</taxon>
        <taxon>Tetranychoidea</taxon>
        <taxon>Tetranychidae</taxon>
        <taxon>Tetranychus</taxon>
    </lineage>
</organism>
<evidence type="ECO:0000256" key="1">
    <source>
        <dbReference type="ARBA" id="ARBA00001968"/>
    </source>
</evidence>
<keyword evidence="3" id="KW-0863">Zinc-finger</keyword>
<dbReference type="HOGENOM" id="CLU_399204_0_0_1"/>
<name>T1KLY2_TETUR</name>
<feature type="compositionally biased region" description="Polar residues" evidence="4">
    <location>
        <begin position="1"/>
        <end position="10"/>
    </location>
</feature>
<reference evidence="7" key="1">
    <citation type="submission" date="2011-08" db="EMBL/GenBank/DDBJ databases">
        <authorList>
            <person name="Rombauts S."/>
        </authorList>
    </citation>
    <scope>NUCLEOTIDE SEQUENCE</scope>
    <source>
        <strain evidence="7">London</strain>
    </source>
</reference>
<dbReference type="InterPro" id="IPR027806">
    <property type="entry name" value="HARBI1_dom"/>
</dbReference>
<evidence type="ECO:0000256" key="3">
    <source>
        <dbReference type="PROSITE-ProRule" id="PRU00325"/>
    </source>
</evidence>
<dbReference type="Pfam" id="PF13359">
    <property type="entry name" value="DDE_Tnp_4"/>
    <property type="match status" value="1"/>
</dbReference>
<keyword evidence="2" id="KW-0479">Metal-binding</keyword>
<evidence type="ECO:0000313" key="7">
    <source>
        <dbReference type="Proteomes" id="UP000015104"/>
    </source>
</evidence>
<accession>T1KLY2</accession>
<evidence type="ECO:0000256" key="2">
    <source>
        <dbReference type="ARBA" id="ARBA00022723"/>
    </source>
</evidence>
<feature type="region of interest" description="Disordered" evidence="4">
    <location>
        <begin position="1"/>
        <end position="108"/>
    </location>
</feature>
<reference evidence="6" key="2">
    <citation type="submission" date="2015-06" db="UniProtKB">
        <authorList>
            <consortium name="EnsemblMetazoa"/>
        </authorList>
    </citation>
    <scope>IDENTIFICATION</scope>
</reference>
<sequence>MSELEQSLSEFSDIPETPDSTAPPHKRFNFDRFVPNPVATTLIERVPTSSEGSDEEVSDRLEPHIANSSPYPDSDPDSDIDSDSNSSSDSDSGIFYLSSNDDEASDPDYVPVSVNTRSNAITRLRASRSSHSCCVFNCSNPDRLSVIPDKHRYQVLDKLNIYIPKGARCCHSHRSFRLEEWQTLEPFRDIHSEEFYEIFDFYRNSGDRNTSNFLPPPLPENDSDYRFWTGISVANFLDLLSYIMTDTSNRELLASKLLSWNGEIRSALLTKFVPFHLGLRDSFSRSDAQQHITPIARALFSESNDSNELISIWDCTYMNQQKSGNMEYQKRSFSEQKKNNLFKPMICVFPDGYIYDIFNPHAAVDNYATILEYIARNDEGFTVQGYLESNDFDVYMPKSNQEKYRGFKQLPWLEANRSREVTKCRWAIESVNAQFKRYKYLASNLPNKSVGKIVEIIRICGALINRYQSRLVSDVRNSEQIIDRLLSRRYKFFEPYNPCSDTIFPRIISDDVNLYACGNYALKFLRAYKDHTSKLRQAGQSMLDPFRFVYCANLDHFDLDTYNIVGNDLVLFRCEIRGRMSTGKTHKVFILVDREIRSLDSLIEHHCDCKSGQRTTSCCLHVAAAIWLFGGGMQDLHRGPAAHLDTFASCVPAGLRPTASLAKPQLQNNVLKNIVLSSAKIPDLRVGLTG</sequence>
<keyword evidence="7" id="KW-1185">Reference proteome</keyword>